<sequence length="102" mass="11284">MPAERPGEETGAAPGAPSLPRKLAGFGLLGLGVLGMVLPVLQGFLFLALGLFILRDQYDWARSGMARLRARFPRQIEGVEAMETRLVGWSRRQGERLRRLLP</sequence>
<organism evidence="2 3">
    <name type="scientific">Roseicella frigidaeris</name>
    <dbReference type="NCBI Taxonomy" id="2230885"/>
    <lineage>
        <taxon>Bacteria</taxon>
        <taxon>Pseudomonadati</taxon>
        <taxon>Pseudomonadota</taxon>
        <taxon>Alphaproteobacteria</taxon>
        <taxon>Acetobacterales</taxon>
        <taxon>Roseomonadaceae</taxon>
        <taxon>Roseicella</taxon>
    </lineage>
</organism>
<dbReference type="OrthoDB" id="7284440at2"/>
<evidence type="ECO:0000313" key="3">
    <source>
        <dbReference type="Proteomes" id="UP000249065"/>
    </source>
</evidence>
<keyword evidence="1" id="KW-1133">Transmembrane helix</keyword>
<dbReference type="EMBL" id="QLIX01000023">
    <property type="protein sequence ID" value="RAI56961.1"/>
    <property type="molecule type" value="Genomic_DNA"/>
</dbReference>
<keyword evidence="1" id="KW-0812">Transmembrane</keyword>
<keyword evidence="1" id="KW-0472">Membrane</keyword>
<reference evidence="3" key="1">
    <citation type="submission" date="2018-06" db="EMBL/GenBank/DDBJ databases">
        <authorList>
            <person name="Khan S.A."/>
        </authorList>
    </citation>
    <scope>NUCLEOTIDE SEQUENCE [LARGE SCALE GENOMIC DNA]</scope>
    <source>
        <strain evidence="3">DB-1506</strain>
    </source>
</reference>
<name>A0A327M125_9PROT</name>
<protein>
    <submittedName>
        <fullName evidence="2">Uncharacterized protein</fullName>
    </submittedName>
</protein>
<comment type="caution">
    <text evidence="2">The sequence shown here is derived from an EMBL/GenBank/DDBJ whole genome shotgun (WGS) entry which is preliminary data.</text>
</comment>
<dbReference type="AlphaFoldDB" id="A0A327M125"/>
<accession>A0A327M125</accession>
<evidence type="ECO:0000313" key="2">
    <source>
        <dbReference type="EMBL" id="RAI56961.1"/>
    </source>
</evidence>
<feature type="transmembrane region" description="Helical" evidence="1">
    <location>
        <begin position="26"/>
        <end position="54"/>
    </location>
</feature>
<dbReference type="Proteomes" id="UP000249065">
    <property type="component" value="Unassembled WGS sequence"/>
</dbReference>
<dbReference type="RefSeq" id="WP_111471962.1">
    <property type="nucleotide sequence ID" value="NZ_QLIX01000023.1"/>
</dbReference>
<keyword evidence="3" id="KW-1185">Reference proteome</keyword>
<gene>
    <name evidence="2" type="ORF">DOO78_21640</name>
</gene>
<evidence type="ECO:0000256" key="1">
    <source>
        <dbReference type="SAM" id="Phobius"/>
    </source>
</evidence>
<proteinExistence type="predicted"/>